<evidence type="ECO:0000256" key="4">
    <source>
        <dbReference type="ARBA" id="ARBA00023136"/>
    </source>
</evidence>
<feature type="transmembrane region" description="Helical" evidence="5">
    <location>
        <begin position="267"/>
        <end position="288"/>
    </location>
</feature>
<keyword evidence="2 5" id="KW-0812">Transmembrane</keyword>
<dbReference type="Gene3D" id="3.30.450.350">
    <property type="entry name" value="CHASE domain"/>
    <property type="match status" value="1"/>
</dbReference>
<proteinExistence type="predicted"/>
<dbReference type="Pfam" id="PF03924">
    <property type="entry name" value="CHASE"/>
    <property type="match status" value="1"/>
</dbReference>
<dbReference type="CDD" id="cd01949">
    <property type="entry name" value="GGDEF"/>
    <property type="match status" value="1"/>
</dbReference>
<reference evidence="9 10" key="1">
    <citation type="journal article" date="2022" name="Environ. Microbiol. Rep.">
        <title>Eco-phylogenetic analyses reveal divergent evolution of vitamin B12 metabolism in the marine bacterial family 'Psychromonadaceae'.</title>
        <authorList>
            <person name="Jin X."/>
            <person name="Yang Y."/>
            <person name="Cao H."/>
            <person name="Gao B."/>
            <person name="Zhao Z."/>
        </authorList>
    </citation>
    <scope>NUCLEOTIDE SEQUENCE [LARGE SCALE GENOMIC DNA]</scope>
    <source>
        <strain evidence="9 10">MKS20</strain>
    </source>
</reference>
<accession>A0ABS8W8E4</accession>
<keyword evidence="10" id="KW-1185">Reference proteome</keyword>
<gene>
    <name evidence="9" type="ORF">K6Y31_04550</name>
</gene>
<dbReference type="SUPFAM" id="SSF141868">
    <property type="entry name" value="EAL domain-like"/>
    <property type="match status" value="1"/>
</dbReference>
<dbReference type="RefSeq" id="WP_233051656.1">
    <property type="nucleotide sequence ID" value="NZ_JAIMJA010000003.1"/>
</dbReference>
<dbReference type="CDD" id="cd01948">
    <property type="entry name" value="EAL"/>
    <property type="match status" value="1"/>
</dbReference>
<evidence type="ECO:0000256" key="2">
    <source>
        <dbReference type="ARBA" id="ARBA00022692"/>
    </source>
</evidence>
<protein>
    <submittedName>
        <fullName evidence="9">Bifunctional diguanylate cyclase/phosphodiesterase</fullName>
    </submittedName>
</protein>
<keyword evidence="3 5" id="KW-1133">Transmembrane helix</keyword>
<comment type="caution">
    <text evidence="9">The sequence shown here is derived from an EMBL/GenBank/DDBJ whole genome shotgun (WGS) entry which is preliminary data.</text>
</comment>
<dbReference type="NCBIfam" id="TIGR00254">
    <property type="entry name" value="GGDEF"/>
    <property type="match status" value="1"/>
</dbReference>
<dbReference type="Proteomes" id="UP001201273">
    <property type="component" value="Unassembled WGS sequence"/>
</dbReference>
<evidence type="ECO:0000259" key="6">
    <source>
        <dbReference type="PROSITE" id="PS50839"/>
    </source>
</evidence>
<evidence type="ECO:0000256" key="3">
    <source>
        <dbReference type="ARBA" id="ARBA00022989"/>
    </source>
</evidence>
<dbReference type="PANTHER" id="PTHR44757:SF2">
    <property type="entry name" value="BIOFILM ARCHITECTURE MAINTENANCE PROTEIN MBAA"/>
    <property type="match status" value="1"/>
</dbReference>
<feature type="domain" description="GGDEF" evidence="8">
    <location>
        <begin position="343"/>
        <end position="476"/>
    </location>
</feature>
<evidence type="ECO:0000313" key="10">
    <source>
        <dbReference type="Proteomes" id="UP001201273"/>
    </source>
</evidence>
<comment type="subcellular location">
    <subcellularLocation>
        <location evidence="1">Membrane</location>
    </subcellularLocation>
</comment>
<evidence type="ECO:0000259" key="8">
    <source>
        <dbReference type="PROSITE" id="PS50887"/>
    </source>
</evidence>
<keyword evidence="4 5" id="KW-0472">Membrane</keyword>
<name>A0ABS8W8E4_9GAMM</name>
<dbReference type="Pfam" id="PF00563">
    <property type="entry name" value="EAL"/>
    <property type="match status" value="1"/>
</dbReference>
<sequence>MASPRLNTRAFSLKRPALLFALFSFAILIALSSVSINQIQHDWRQEQHTTLTLIAKQQAEIISQQINHSLSATYLLSKQIEHDQGEVIDFAQQASYLFRHIKGIDSLQLAPNGIIEHIYPLKGNEKAIGHNILQQDQRKEEAQHAIQQQKLTLAGPFRLVQGYYAVIGRKPIFIETQGRSSFWGFASVVIPIKQLLNSDNLKILENHHIQFRLTTQRHLGEPVTQILGNTELQGDIFATTELFIADNQWRLELAQQYPSQHLIAIKLWAIAIILSILLSFLIFNLASYPLRLAQKVEKQTKKLSRLAYFDNLTGLKNRTLLQLELADTLQLLSQQNEIEQSHHIAALVYLGVDDFKRLNDAFGNKIGDELLLEVTRRLHDVCSKKDIITRAGGDEFAIILPPQSSLKSIEIWLQALLKTLGQPISIDGHQLQFSISAGVALLPQDGNSAEVLIQHANLAMTHAKQKGKRRFMFYNNSMEALVKSNLSVELELNKALKNGELVLFYQPIVDLTTSKPIGFEALIRWQHPEKGLIFPDAFIPVAEQSNLITEIGYWVLEAACKALPNFPPHIHISINVSARQFMDPQLATRMKQIIYQYHATPNRITLEITETLLIENIEQVVSSLKNLRDFGLGISVDDFGTGHSSLSKLKVMPISTLKVDRAFIMDLPDNKEDKELTEAILVMAQKLQLKVVAEGVETAEQRDFLVANQCNFGQGYYFSKPVPLDHALAYTERILIKK</sequence>
<dbReference type="EMBL" id="JAIMJA010000003">
    <property type="protein sequence ID" value="MCE2594079.1"/>
    <property type="molecule type" value="Genomic_DNA"/>
</dbReference>
<dbReference type="PROSITE" id="PS50839">
    <property type="entry name" value="CHASE"/>
    <property type="match status" value="1"/>
</dbReference>
<dbReference type="Pfam" id="PF00990">
    <property type="entry name" value="GGDEF"/>
    <property type="match status" value="1"/>
</dbReference>
<dbReference type="InterPro" id="IPR029787">
    <property type="entry name" value="Nucleotide_cyclase"/>
</dbReference>
<dbReference type="SUPFAM" id="SSF55073">
    <property type="entry name" value="Nucleotide cyclase"/>
    <property type="match status" value="1"/>
</dbReference>
<dbReference type="SMART" id="SM01079">
    <property type="entry name" value="CHASE"/>
    <property type="match status" value="1"/>
</dbReference>
<dbReference type="SMART" id="SM00052">
    <property type="entry name" value="EAL"/>
    <property type="match status" value="1"/>
</dbReference>
<evidence type="ECO:0000256" key="5">
    <source>
        <dbReference type="SAM" id="Phobius"/>
    </source>
</evidence>
<dbReference type="InterPro" id="IPR000160">
    <property type="entry name" value="GGDEF_dom"/>
</dbReference>
<evidence type="ECO:0000259" key="7">
    <source>
        <dbReference type="PROSITE" id="PS50883"/>
    </source>
</evidence>
<organism evidence="9 10">
    <name type="scientific">Motilimonas cestriensis</name>
    <dbReference type="NCBI Taxonomy" id="2742685"/>
    <lineage>
        <taxon>Bacteria</taxon>
        <taxon>Pseudomonadati</taxon>
        <taxon>Pseudomonadota</taxon>
        <taxon>Gammaproteobacteria</taxon>
        <taxon>Alteromonadales</taxon>
        <taxon>Alteromonadales genera incertae sedis</taxon>
        <taxon>Motilimonas</taxon>
    </lineage>
</organism>
<dbReference type="PANTHER" id="PTHR44757">
    <property type="entry name" value="DIGUANYLATE CYCLASE DGCP"/>
    <property type="match status" value="1"/>
</dbReference>
<evidence type="ECO:0000256" key="1">
    <source>
        <dbReference type="ARBA" id="ARBA00004370"/>
    </source>
</evidence>
<dbReference type="InterPro" id="IPR052155">
    <property type="entry name" value="Biofilm_reg_signaling"/>
</dbReference>
<dbReference type="InterPro" id="IPR001633">
    <property type="entry name" value="EAL_dom"/>
</dbReference>
<dbReference type="Gene3D" id="3.20.20.450">
    <property type="entry name" value="EAL domain"/>
    <property type="match status" value="1"/>
</dbReference>
<dbReference type="InterPro" id="IPR042240">
    <property type="entry name" value="CHASE_sf"/>
</dbReference>
<dbReference type="InterPro" id="IPR043128">
    <property type="entry name" value="Rev_trsase/Diguanyl_cyclase"/>
</dbReference>
<dbReference type="PROSITE" id="PS50883">
    <property type="entry name" value="EAL"/>
    <property type="match status" value="1"/>
</dbReference>
<evidence type="ECO:0000313" key="9">
    <source>
        <dbReference type="EMBL" id="MCE2594079.1"/>
    </source>
</evidence>
<dbReference type="PROSITE" id="PS50887">
    <property type="entry name" value="GGDEF"/>
    <property type="match status" value="1"/>
</dbReference>
<dbReference type="SMART" id="SM00267">
    <property type="entry name" value="GGDEF"/>
    <property type="match status" value="1"/>
</dbReference>
<dbReference type="InterPro" id="IPR006189">
    <property type="entry name" value="CHASE_dom"/>
</dbReference>
<feature type="domain" description="CHASE" evidence="6">
    <location>
        <begin position="111"/>
        <end position="201"/>
    </location>
</feature>
<dbReference type="InterPro" id="IPR035919">
    <property type="entry name" value="EAL_sf"/>
</dbReference>
<feature type="domain" description="EAL" evidence="7">
    <location>
        <begin position="485"/>
        <end position="735"/>
    </location>
</feature>
<dbReference type="Gene3D" id="3.30.70.270">
    <property type="match status" value="1"/>
</dbReference>